<sequence>MPVGRAEIEALEAAHRPLKADRDQAKAALDRVHAAQRPPATIAPEFVREFGMLMRTNSAAGSVPFRKAWPQSIVDSVKFDTDSA</sequence>
<dbReference type="EMBL" id="SMAI01000002">
    <property type="protein sequence ID" value="TCT06756.1"/>
    <property type="molecule type" value="Genomic_DNA"/>
</dbReference>
<dbReference type="RefSeq" id="WP_132030232.1">
    <property type="nucleotide sequence ID" value="NZ_SMAI01000002.1"/>
</dbReference>
<evidence type="ECO:0000313" key="1">
    <source>
        <dbReference type="EMBL" id="TCT06756.1"/>
    </source>
</evidence>
<organism evidence="1 2">
    <name type="scientific">Aquabacter spiritensis</name>
    <dbReference type="NCBI Taxonomy" id="933073"/>
    <lineage>
        <taxon>Bacteria</taxon>
        <taxon>Pseudomonadati</taxon>
        <taxon>Pseudomonadota</taxon>
        <taxon>Alphaproteobacteria</taxon>
        <taxon>Hyphomicrobiales</taxon>
        <taxon>Xanthobacteraceae</taxon>
        <taxon>Aquabacter</taxon>
    </lineage>
</organism>
<protein>
    <submittedName>
        <fullName evidence="1">Uncharacterized protein</fullName>
    </submittedName>
</protein>
<name>A0A4R3M239_9HYPH</name>
<comment type="caution">
    <text evidence="1">The sequence shown here is derived from an EMBL/GenBank/DDBJ whole genome shotgun (WGS) entry which is preliminary data.</text>
</comment>
<proteinExistence type="predicted"/>
<reference evidence="1 2" key="1">
    <citation type="submission" date="2019-03" db="EMBL/GenBank/DDBJ databases">
        <title>Genomic Encyclopedia of Type Strains, Phase IV (KMG-IV): sequencing the most valuable type-strain genomes for metagenomic binning, comparative biology and taxonomic classification.</title>
        <authorList>
            <person name="Goeker M."/>
        </authorList>
    </citation>
    <scope>NUCLEOTIDE SEQUENCE [LARGE SCALE GENOMIC DNA]</scope>
    <source>
        <strain evidence="1 2">DSM 9035</strain>
    </source>
</reference>
<accession>A0A4R3M239</accession>
<gene>
    <name evidence="1" type="ORF">EDC64_102236</name>
</gene>
<dbReference type="AlphaFoldDB" id="A0A4R3M239"/>
<evidence type="ECO:0000313" key="2">
    <source>
        <dbReference type="Proteomes" id="UP000294664"/>
    </source>
</evidence>
<dbReference type="OrthoDB" id="9791494at2"/>
<dbReference type="Proteomes" id="UP000294664">
    <property type="component" value="Unassembled WGS sequence"/>
</dbReference>
<keyword evidence="2" id="KW-1185">Reference proteome</keyword>